<reference evidence="2" key="2">
    <citation type="submission" date="2020-09" db="EMBL/GenBank/DDBJ databases">
        <authorList>
            <person name="Sun Q."/>
            <person name="Ohkuma M."/>
        </authorList>
    </citation>
    <scope>NUCLEOTIDE SEQUENCE</scope>
    <source>
        <strain evidence="2">JCM 4391</strain>
    </source>
</reference>
<comment type="caution">
    <text evidence="2">The sequence shown here is derived from an EMBL/GenBank/DDBJ whole genome shotgun (WGS) entry which is preliminary data.</text>
</comment>
<reference evidence="2" key="1">
    <citation type="journal article" date="2014" name="Int. J. Syst. Evol. Microbiol.">
        <title>Complete genome sequence of Corynebacterium casei LMG S-19264T (=DSM 44701T), isolated from a smear-ripened cheese.</title>
        <authorList>
            <consortium name="US DOE Joint Genome Institute (JGI-PGF)"/>
            <person name="Walter F."/>
            <person name="Albersmeier A."/>
            <person name="Kalinowski J."/>
            <person name="Ruckert C."/>
        </authorList>
    </citation>
    <scope>NUCLEOTIDE SEQUENCE</scope>
    <source>
        <strain evidence="2">JCM 4391</strain>
    </source>
</reference>
<accession>A0A918HX13</accession>
<feature type="signal peptide" evidence="1">
    <location>
        <begin position="1"/>
        <end position="21"/>
    </location>
</feature>
<keyword evidence="3" id="KW-1185">Reference proteome</keyword>
<name>A0A918HX13_9ACTN</name>
<evidence type="ECO:0000313" key="3">
    <source>
        <dbReference type="Proteomes" id="UP000636661"/>
    </source>
</evidence>
<dbReference type="AlphaFoldDB" id="A0A918HX13"/>
<dbReference type="RefSeq" id="WP_268251475.1">
    <property type="nucleotide sequence ID" value="NZ_BMTP01000006.1"/>
</dbReference>
<keyword evidence="1" id="KW-0732">Signal</keyword>
<dbReference type="EMBL" id="BMTP01000006">
    <property type="protein sequence ID" value="GGU39664.1"/>
    <property type="molecule type" value="Genomic_DNA"/>
</dbReference>
<gene>
    <name evidence="2" type="ORF">GCM10010274_29110</name>
</gene>
<evidence type="ECO:0000313" key="2">
    <source>
        <dbReference type="EMBL" id="GGU39664.1"/>
    </source>
</evidence>
<proteinExistence type="predicted"/>
<dbReference type="Proteomes" id="UP000636661">
    <property type="component" value="Unassembled WGS sequence"/>
</dbReference>
<sequence>MTAPRTIAAAPAVAVAVRALATGAGAVTRFIAVTRAVPGDPTS</sequence>
<protein>
    <submittedName>
        <fullName evidence="2">Uncharacterized protein</fullName>
    </submittedName>
</protein>
<feature type="chain" id="PRO_5038993998" evidence="1">
    <location>
        <begin position="22"/>
        <end position="43"/>
    </location>
</feature>
<organism evidence="2 3">
    <name type="scientific">Streptomyces lavendofoliae</name>
    <dbReference type="NCBI Taxonomy" id="67314"/>
    <lineage>
        <taxon>Bacteria</taxon>
        <taxon>Bacillati</taxon>
        <taxon>Actinomycetota</taxon>
        <taxon>Actinomycetes</taxon>
        <taxon>Kitasatosporales</taxon>
        <taxon>Streptomycetaceae</taxon>
        <taxon>Streptomyces</taxon>
    </lineage>
</organism>
<evidence type="ECO:0000256" key="1">
    <source>
        <dbReference type="SAM" id="SignalP"/>
    </source>
</evidence>